<dbReference type="InterPro" id="IPR052030">
    <property type="entry name" value="Peptidase_M20/M20A_hydrolases"/>
</dbReference>
<dbReference type="EMBL" id="BARS01005797">
    <property type="protein sequence ID" value="GAF78851.1"/>
    <property type="molecule type" value="Genomic_DNA"/>
</dbReference>
<dbReference type="GO" id="GO:0071713">
    <property type="term" value="F:para-aminobenzoyl-glutamate hydrolase activity"/>
    <property type="evidence" value="ECO:0007669"/>
    <property type="project" value="TreeGrafter"/>
</dbReference>
<dbReference type="InterPro" id="IPR036264">
    <property type="entry name" value="Bact_exopeptidase_dim_dom"/>
</dbReference>
<dbReference type="PIRSF" id="PIRSF037227">
    <property type="entry name" value="Aminobenzoyl-glu_utiliz_pB"/>
    <property type="match status" value="1"/>
</dbReference>
<gene>
    <name evidence="1" type="ORF">S01H1_11374</name>
</gene>
<dbReference type="InterPro" id="IPR002933">
    <property type="entry name" value="Peptidase_M20"/>
</dbReference>
<dbReference type="InterPro" id="IPR017145">
    <property type="entry name" value="Aminobenzoyl-glu_utiliz_pB"/>
</dbReference>
<dbReference type="GO" id="GO:0016805">
    <property type="term" value="F:dipeptidase activity"/>
    <property type="evidence" value="ECO:0007669"/>
    <property type="project" value="TreeGrafter"/>
</dbReference>
<dbReference type="AlphaFoldDB" id="X0SUM0"/>
<dbReference type="GO" id="GO:0005737">
    <property type="term" value="C:cytoplasm"/>
    <property type="evidence" value="ECO:0007669"/>
    <property type="project" value="TreeGrafter"/>
</dbReference>
<dbReference type="Pfam" id="PF01546">
    <property type="entry name" value="Peptidase_M20"/>
    <property type="match status" value="1"/>
</dbReference>
<protein>
    <submittedName>
        <fullName evidence="1">Uncharacterized protein</fullName>
    </submittedName>
</protein>
<dbReference type="InterPro" id="IPR017439">
    <property type="entry name" value="Amidohydrolase"/>
</dbReference>
<name>X0SUM0_9ZZZZ</name>
<dbReference type="SUPFAM" id="SSF55031">
    <property type="entry name" value="Bacterial exopeptidase dimerisation domain"/>
    <property type="match status" value="1"/>
</dbReference>
<sequence length="429" mass="46401">LSDRIWEFAELPMREFESSKLIAEILRKHGFETDLGVAGMPTAIEAAWGEGRPVIAIQGEYDALPALSQKKVPYKEPIVEGAPGHGCGHNLYGASGVGGAIATKVAMEDGGLKGEVKFLGTPAEEQGIGKVFMVRDGLYDGVDAVLGHHIGVAHSVSLRSSNALNSVKFVFHGQTSHAGSTPWQGRSALDAVELMNNGVNYMREHVVPQARIHYVIEEGGGQPNVVPDRASSWYYVRAPTRPVVEHIYGWILDIAEGAAKMTRTRMEFQFQTGIYNKLPNRALAELVVGNMREIGAPVYTEEELKFARGIGEHVDPEDKRTSGYACPGWEDLMGLDLNPNIVDPYGEGETMGGSTDTADVSWNAPTAEFNTGSRILGAPGHSWMVTAAAGMSIGHKNAVFAAKVHAATAVDILSRPELVEAMWKELKER</sequence>
<feature type="non-terminal residue" evidence="1">
    <location>
        <position position="1"/>
    </location>
</feature>
<dbReference type="NCBIfam" id="TIGR01891">
    <property type="entry name" value="amidohydrolases"/>
    <property type="match status" value="1"/>
</dbReference>
<dbReference type="FunFam" id="3.30.70.360:FF:000004">
    <property type="entry name" value="Peptidase M20 domain-containing protein 2"/>
    <property type="match status" value="1"/>
</dbReference>
<accession>X0SUM0</accession>
<proteinExistence type="predicted"/>
<dbReference type="PANTHER" id="PTHR30575:SF0">
    <property type="entry name" value="XAA-ARG DIPEPTIDASE"/>
    <property type="match status" value="1"/>
</dbReference>
<dbReference type="PANTHER" id="PTHR30575">
    <property type="entry name" value="PEPTIDASE M20"/>
    <property type="match status" value="1"/>
</dbReference>
<comment type="caution">
    <text evidence="1">The sequence shown here is derived from an EMBL/GenBank/DDBJ whole genome shotgun (WGS) entry which is preliminary data.</text>
</comment>
<dbReference type="Gene3D" id="3.40.630.10">
    <property type="entry name" value="Zn peptidases"/>
    <property type="match status" value="1"/>
</dbReference>
<dbReference type="GO" id="GO:0046657">
    <property type="term" value="P:folic acid catabolic process"/>
    <property type="evidence" value="ECO:0007669"/>
    <property type="project" value="TreeGrafter"/>
</dbReference>
<evidence type="ECO:0000313" key="1">
    <source>
        <dbReference type="EMBL" id="GAF78851.1"/>
    </source>
</evidence>
<dbReference type="SUPFAM" id="SSF53187">
    <property type="entry name" value="Zn-dependent exopeptidases"/>
    <property type="match status" value="1"/>
</dbReference>
<organism evidence="1">
    <name type="scientific">marine sediment metagenome</name>
    <dbReference type="NCBI Taxonomy" id="412755"/>
    <lineage>
        <taxon>unclassified sequences</taxon>
        <taxon>metagenomes</taxon>
        <taxon>ecological metagenomes</taxon>
    </lineage>
</organism>
<dbReference type="Gene3D" id="3.30.70.360">
    <property type="match status" value="1"/>
</dbReference>
<reference evidence="1" key="1">
    <citation type="journal article" date="2014" name="Front. Microbiol.">
        <title>High frequency of phylogenetically diverse reductive dehalogenase-homologous genes in deep subseafloor sedimentary metagenomes.</title>
        <authorList>
            <person name="Kawai M."/>
            <person name="Futagami T."/>
            <person name="Toyoda A."/>
            <person name="Takaki Y."/>
            <person name="Nishi S."/>
            <person name="Hori S."/>
            <person name="Arai W."/>
            <person name="Tsubouchi T."/>
            <person name="Morono Y."/>
            <person name="Uchiyama I."/>
            <person name="Ito T."/>
            <person name="Fujiyama A."/>
            <person name="Inagaki F."/>
            <person name="Takami H."/>
        </authorList>
    </citation>
    <scope>NUCLEOTIDE SEQUENCE</scope>
    <source>
        <strain evidence="1">Expedition CK06-06</strain>
    </source>
</reference>
<feature type="non-terminal residue" evidence="1">
    <location>
        <position position="429"/>
    </location>
</feature>